<feature type="domain" description="DUF7025" evidence="2">
    <location>
        <begin position="207"/>
        <end position="284"/>
    </location>
</feature>
<organism evidence="3 4">
    <name type="scientific">Lasiosphaeria hispida</name>
    <dbReference type="NCBI Taxonomy" id="260671"/>
    <lineage>
        <taxon>Eukaryota</taxon>
        <taxon>Fungi</taxon>
        <taxon>Dikarya</taxon>
        <taxon>Ascomycota</taxon>
        <taxon>Pezizomycotina</taxon>
        <taxon>Sordariomycetes</taxon>
        <taxon>Sordariomycetidae</taxon>
        <taxon>Sordariales</taxon>
        <taxon>Lasiosphaeriaceae</taxon>
        <taxon>Lasiosphaeria</taxon>
    </lineage>
</organism>
<evidence type="ECO:0000313" key="4">
    <source>
        <dbReference type="Proteomes" id="UP001275084"/>
    </source>
</evidence>
<dbReference type="Proteomes" id="UP001275084">
    <property type="component" value="Unassembled WGS sequence"/>
</dbReference>
<dbReference type="AlphaFoldDB" id="A0AAJ0H710"/>
<feature type="compositionally biased region" description="Polar residues" evidence="1">
    <location>
        <begin position="26"/>
        <end position="51"/>
    </location>
</feature>
<gene>
    <name evidence="3" type="ORF">B0T25DRAFT_354201</name>
</gene>
<feature type="region of interest" description="Disordered" evidence="1">
    <location>
        <begin position="22"/>
        <end position="106"/>
    </location>
</feature>
<dbReference type="PANTHER" id="PTHR46411:SF2">
    <property type="entry name" value="AAA+ ATPASE DOMAIN-CONTAINING PROTEIN"/>
    <property type="match status" value="1"/>
</dbReference>
<reference evidence="3" key="2">
    <citation type="submission" date="2023-06" db="EMBL/GenBank/DDBJ databases">
        <authorList>
            <consortium name="Lawrence Berkeley National Laboratory"/>
            <person name="Haridas S."/>
            <person name="Hensen N."/>
            <person name="Bonometti L."/>
            <person name="Westerberg I."/>
            <person name="Brannstrom I.O."/>
            <person name="Guillou S."/>
            <person name="Cros-Aarteil S."/>
            <person name="Calhoun S."/>
            <person name="Kuo A."/>
            <person name="Mondo S."/>
            <person name="Pangilinan J."/>
            <person name="Riley R."/>
            <person name="Labutti K."/>
            <person name="Andreopoulos B."/>
            <person name="Lipzen A."/>
            <person name="Chen C."/>
            <person name="Yanf M."/>
            <person name="Daum C."/>
            <person name="Ng V."/>
            <person name="Clum A."/>
            <person name="Steindorff A."/>
            <person name="Ohm R."/>
            <person name="Martin F."/>
            <person name="Silar P."/>
            <person name="Natvig D."/>
            <person name="Lalanne C."/>
            <person name="Gautier V."/>
            <person name="Ament-Velasquez S.L."/>
            <person name="Kruys A."/>
            <person name="Hutchinson M.I."/>
            <person name="Powell A.J."/>
            <person name="Barry K."/>
            <person name="Miller A.N."/>
            <person name="Grigoriev I.V."/>
            <person name="Debuchy R."/>
            <person name="Gladieux P."/>
            <person name="Thoren M.H."/>
            <person name="Johannesson H."/>
        </authorList>
    </citation>
    <scope>NUCLEOTIDE SEQUENCE</scope>
    <source>
        <strain evidence="3">CBS 955.72</strain>
    </source>
</reference>
<dbReference type="Pfam" id="PF22942">
    <property type="entry name" value="DUF7025"/>
    <property type="match status" value="1"/>
</dbReference>
<comment type="caution">
    <text evidence="3">The sequence shown here is derived from an EMBL/GenBank/DDBJ whole genome shotgun (WGS) entry which is preliminary data.</text>
</comment>
<sequence length="362" mass="41089">MSTEGSMTSNFQAFNKVLGGRLSRAEASTQRARQTHSPGGSESSLAHSNTARAARRPSLEGELSHDDDHRVSDRDRGRSDDDDSDGSPNRLHRRWRKMGSGISSRRDQYTGSRITFYVIVSRRLQRVIKGLETKVAYRGPVDSEDSYLMSSRNDMMIDEPFHDLFYARTELVRRKDSVEPYLASEIDVVLRFIDEHFASTFAELDGLHGSDTISFRLLWTLFPPKTLVYLRQPTALRDVYHEECRVVQFTGSRCHRVPTLTCVTPQFEGVKPLTSEALQIIPLALVPAGDQKSIKERLEERGRRYFNIFKQPFSVWEYEGPVQFQGNLSFAGLLRSVFSESPPDETSSPGPWIVSPDHTSQP</sequence>
<keyword evidence="4" id="KW-1185">Reference proteome</keyword>
<dbReference type="PANTHER" id="PTHR46411">
    <property type="entry name" value="FAMILY ATPASE, PUTATIVE-RELATED"/>
    <property type="match status" value="1"/>
</dbReference>
<protein>
    <recommendedName>
        <fullName evidence="2">DUF7025 domain-containing protein</fullName>
    </recommendedName>
</protein>
<proteinExistence type="predicted"/>
<name>A0AAJ0H710_9PEZI</name>
<dbReference type="EMBL" id="JAUIQD010000008">
    <property type="protein sequence ID" value="KAK3341821.1"/>
    <property type="molecule type" value="Genomic_DNA"/>
</dbReference>
<dbReference type="InterPro" id="IPR054289">
    <property type="entry name" value="DUF7025"/>
</dbReference>
<reference evidence="3" key="1">
    <citation type="journal article" date="2023" name="Mol. Phylogenet. Evol.">
        <title>Genome-scale phylogeny and comparative genomics of the fungal order Sordariales.</title>
        <authorList>
            <person name="Hensen N."/>
            <person name="Bonometti L."/>
            <person name="Westerberg I."/>
            <person name="Brannstrom I.O."/>
            <person name="Guillou S."/>
            <person name="Cros-Aarteil S."/>
            <person name="Calhoun S."/>
            <person name="Haridas S."/>
            <person name="Kuo A."/>
            <person name="Mondo S."/>
            <person name="Pangilinan J."/>
            <person name="Riley R."/>
            <person name="LaButti K."/>
            <person name="Andreopoulos B."/>
            <person name="Lipzen A."/>
            <person name="Chen C."/>
            <person name="Yan M."/>
            <person name="Daum C."/>
            <person name="Ng V."/>
            <person name="Clum A."/>
            <person name="Steindorff A."/>
            <person name="Ohm R.A."/>
            <person name="Martin F."/>
            <person name="Silar P."/>
            <person name="Natvig D.O."/>
            <person name="Lalanne C."/>
            <person name="Gautier V."/>
            <person name="Ament-Velasquez S.L."/>
            <person name="Kruys A."/>
            <person name="Hutchinson M.I."/>
            <person name="Powell A.J."/>
            <person name="Barry K."/>
            <person name="Miller A.N."/>
            <person name="Grigoriev I.V."/>
            <person name="Debuchy R."/>
            <person name="Gladieux P."/>
            <person name="Hiltunen Thoren M."/>
            <person name="Johannesson H."/>
        </authorList>
    </citation>
    <scope>NUCLEOTIDE SEQUENCE</scope>
    <source>
        <strain evidence="3">CBS 955.72</strain>
    </source>
</reference>
<evidence type="ECO:0000256" key="1">
    <source>
        <dbReference type="SAM" id="MobiDB-lite"/>
    </source>
</evidence>
<feature type="compositionally biased region" description="Basic and acidic residues" evidence="1">
    <location>
        <begin position="57"/>
        <end position="79"/>
    </location>
</feature>
<evidence type="ECO:0000259" key="2">
    <source>
        <dbReference type="Pfam" id="PF22942"/>
    </source>
</evidence>
<evidence type="ECO:0000313" key="3">
    <source>
        <dbReference type="EMBL" id="KAK3341821.1"/>
    </source>
</evidence>
<feature type="region of interest" description="Disordered" evidence="1">
    <location>
        <begin position="340"/>
        <end position="362"/>
    </location>
</feature>
<accession>A0AAJ0H710</accession>